<accession>A0A0A6UBK1</accession>
<protein>
    <submittedName>
        <fullName evidence="1">Uncharacterized protein</fullName>
    </submittedName>
</protein>
<reference evidence="1 2" key="1">
    <citation type="submission" date="2014-10" db="EMBL/GenBank/DDBJ databases">
        <title>Draft genome sequence of Actinoplanes utahensis NRRL 12052.</title>
        <authorList>
            <person name="Velasco-Bucheli B."/>
            <person name="del Cerro C."/>
            <person name="Hormigo D."/>
            <person name="Garcia J.L."/>
            <person name="Acebal C."/>
            <person name="Arroyo M."/>
            <person name="de la Mata I."/>
        </authorList>
    </citation>
    <scope>NUCLEOTIDE SEQUENCE [LARGE SCALE GENOMIC DNA]</scope>
    <source>
        <strain evidence="1 2">NRRL 12052</strain>
    </source>
</reference>
<proteinExistence type="predicted"/>
<comment type="caution">
    <text evidence="1">The sequence shown here is derived from an EMBL/GenBank/DDBJ whole genome shotgun (WGS) entry which is preliminary data.</text>
</comment>
<organism evidence="1 2">
    <name type="scientific">Actinoplanes utahensis</name>
    <dbReference type="NCBI Taxonomy" id="1869"/>
    <lineage>
        <taxon>Bacteria</taxon>
        <taxon>Bacillati</taxon>
        <taxon>Actinomycetota</taxon>
        <taxon>Actinomycetes</taxon>
        <taxon>Micromonosporales</taxon>
        <taxon>Micromonosporaceae</taxon>
        <taxon>Actinoplanes</taxon>
    </lineage>
</organism>
<evidence type="ECO:0000313" key="2">
    <source>
        <dbReference type="Proteomes" id="UP000054537"/>
    </source>
</evidence>
<dbReference type="STRING" id="1869.MB27_34955"/>
<dbReference type="AlphaFoldDB" id="A0A0A6UBK1"/>
<gene>
    <name evidence="1" type="ORF">MB27_34955</name>
</gene>
<dbReference type="eggNOG" id="ENOG5033K4Y">
    <property type="taxonomic scope" value="Bacteria"/>
</dbReference>
<sequence length="126" mass="13106">MGLLLAGSTVGCAGDEPAVPAVCESAEAVQRTVDHIKQTNVSENGLSALKPYVSDLLEQLNVLVGNAKAQFGNQADALRASVTALRASVDAAREDPSRDKLAAVRTSVEGVRSSARTLQDAIQQTC</sequence>
<dbReference type="Proteomes" id="UP000054537">
    <property type="component" value="Unassembled WGS sequence"/>
</dbReference>
<evidence type="ECO:0000313" key="1">
    <source>
        <dbReference type="EMBL" id="KHD73415.1"/>
    </source>
</evidence>
<keyword evidence="2" id="KW-1185">Reference proteome</keyword>
<name>A0A0A6UBK1_ACTUT</name>
<dbReference type="EMBL" id="JRTT01000131">
    <property type="protein sequence ID" value="KHD73415.1"/>
    <property type="molecule type" value="Genomic_DNA"/>
</dbReference>